<comment type="caution">
    <text evidence="1">The sequence shown here is derived from an EMBL/GenBank/DDBJ whole genome shotgun (WGS) entry which is preliminary data.</text>
</comment>
<gene>
    <name evidence="1" type="ORF">JFN90_19100</name>
</gene>
<dbReference type="Proteomes" id="UP000641025">
    <property type="component" value="Unassembled WGS sequence"/>
</dbReference>
<reference evidence="1 2" key="1">
    <citation type="submission" date="2020-12" db="EMBL/GenBank/DDBJ databases">
        <title>Geomonas sp. Red259, isolated from paddy soil.</title>
        <authorList>
            <person name="Xu Z."/>
            <person name="Zhang Z."/>
            <person name="Masuda Y."/>
            <person name="Itoh H."/>
            <person name="Senoo K."/>
        </authorList>
    </citation>
    <scope>NUCLEOTIDE SEQUENCE [LARGE SCALE GENOMIC DNA]</scope>
    <source>
        <strain evidence="1 2">Red259</strain>
    </source>
</reference>
<dbReference type="Gene3D" id="3.40.630.10">
    <property type="entry name" value="Zn peptidases"/>
    <property type="match status" value="1"/>
</dbReference>
<proteinExistence type="predicted"/>
<dbReference type="NCBIfam" id="TIGR03309">
    <property type="entry name" value="matur_yqeB"/>
    <property type="match status" value="1"/>
</dbReference>
<evidence type="ECO:0000313" key="1">
    <source>
        <dbReference type="EMBL" id="MBJ6802239.1"/>
    </source>
</evidence>
<sequence length="275" mass="28857">MTANSKSGKRLSERVVVIRGAGEQASGIACRLYRANVRRILMLETGFPLAVRRLVSFCEAVHDGEITVEGVTAVRADRVEDVAGIWSAGRIGVLVDPAAESLYTVRPDLLLDATLAKRNLGISIGDAPLVVGLGPGFSAGVDCHLVVETNRGHDLGRVIGAGPAEADTGIPGAIGGYTSERVLRAPVAGRFESERAIGDLVQLGETVGRIGEVEVRAAIDGVLRGMIRPGAVVKAGLKIGDIDPRGRKDYCVTVSEKARALGGAVLEALLERYNC</sequence>
<dbReference type="InterPro" id="IPR017695">
    <property type="entry name" value="Se-dep_Mo_hydrolase_YqeB"/>
</dbReference>
<evidence type="ECO:0000313" key="2">
    <source>
        <dbReference type="Proteomes" id="UP000641025"/>
    </source>
</evidence>
<name>A0ABS0YWC0_9BACT</name>
<protein>
    <submittedName>
        <fullName evidence="1">EF2563 family selenium-dependent molybdenum hydroxylase system protein</fullName>
    </submittedName>
</protein>
<organism evidence="1 2">
    <name type="scientific">Geomonas propionica</name>
    <dbReference type="NCBI Taxonomy" id="2798582"/>
    <lineage>
        <taxon>Bacteria</taxon>
        <taxon>Pseudomonadati</taxon>
        <taxon>Thermodesulfobacteriota</taxon>
        <taxon>Desulfuromonadia</taxon>
        <taxon>Geobacterales</taxon>
        <taxon>Geobacteraceae</taxon>
        <taxon>Geomonas</taxon>
    </lineage>
</organism>
<dbReference type="EMBL" id="JAEMHK010000017">
    <property type="protein sequence ID" value="MBJ6802239.1"/>
    <property type="molecule type" value="Genomic_DNA"/>
</dbReference>
<dbReference type="RefSeq" id="WP_199396715.1">
    <property type="nucleotide sequence ID" value="NZ_JAEMHK010000017.1"/>
</dbReference>
<keyword evidence="2" id="KW-1185">Reference proteome</keyword>
<accession>A0ABS0YWC0</accession>